<dbReference type="Proteomes" id="UP000241074">
    <property type="component" value="Chromosome"/>
</dbReference>
<sequence length="182" mass="18967">MRIIMNRLAIATLAALPLLAAAQISHAANYDCVEVELFQPGDSSQAESREDKRAAAIPPEVLATLQQGIVQELPNTLKGMTAVKAGDAGCPDAATAISFGGTVTDYKKGNKAARYFIGLGAGKQKFAVNAWIKAKASGAVLGEDEVVDRKVGGIFGGSADKGVRDFAEKVGGFIKKTLKSKS</sequence>
<dbReference type="InterPro" id="IPR025522">
    <property type="entry name" value="DUF4410"/>
</dbReference>
<protein>
    <recommendedName>
        <fullName evidence="4">DUF4410 domain-containing protein</fullName>
    </recommendedName>
</protein>
<dbReference type="AlphaFoldDB" id="A0A2P1PWK8"/>
<dbReference type="OrthoDB" id="6058143at2"/>
<proteinExistence type="predicted"/>
<gene>
    <name evidence="2" type="ORF">C7S18_19540</name>
</gene>
<keyword evidence="3" id="KW-1185">Reference proteome</keyword>
<name>A0A2P1PWK8_9GAMM</name>
<reference evidence="2 3" key="1">
    <citation type="submission" date="2018-03" db="EMBL/GenBank/DDBJ databases">
        <title>Ahniella affigens gen. nov., sp. nov., a gammaproteobacterium isolated from sandy soil near a stream.</title>
        <authorList>
            <person name="Ko Y."/>
            <person name="Kim J.-H."/>
        </authorList>
    </citation>
    <scope>NUCLEOTIDE SEQUENCE [LARGE SCALE GENOMIC DNA]</scope>
    <source>
        <strain evidence="2 3">D13</strain>
    </source>
</reference>
<dbReference type="EMBL" id="CP027860">
    <property type="protein sequence ID" value="AVP99219.1"/>
    <property type="molecule type" value="Genomic_DNA"/>
</dbReference>
<evidence type="ECO:0000313" key="3">
    <source>
        <dbReference type="Proteomes" id="UP000241074"/>
    </source>
</evidence>
<dbReference type="KEGG" id="xba:C7S18_19540"/>
<accession>A0A2P1PWK8</accession>
<keyword evidence="1" id="KW-0732">Signal</keyword>
<feature type="chain" id="PRO_5015107914" description="DUF4410 domain-containing protein" evidence="1">
    <location>
        <begin position="28"/>
        <end position="182"/>
    </location>
</feature>
<evidence type="ECO:0000256" key="1">
    <source>
        <dbReference type="SAM" id="SignalP"/>
    </source>
</evidence>
<organism evidence="2 3">
    <name type="scientific">Ahniella affigens</name>
    <dbReference type="NCBI Taxonomy" id="2021234"/>
    <lineage>
        <taxon>Bacteria</taxon>
        <taxon>Pseudomonadati</taxon>
        <taxon>Pseudomonadota</taxon>
        <taxon>Gammaproteobacteria</taxon>
        <taxon>Lysobacterales</taxon>
        <taxon>Rhodanobacteraceae</taxon>
        <taxon>Ahniella</taxon>
    </lineage>
</organism>
<dbReference type="Pfam" id="PF14366">
    <property type="entry name" value="DUF4410"/>
    <property type="match status" value="1"/>
</dbReference>
<reference evidence="2 3" key="2">
    <citation type="submission" date="2018-03" db="EMBL/GenBank/DDBJ databases">
        <authorList>
            <person name="Keele B.F."/>
        </authorList>
    </citation>
    <scope>NUCLEOTIDE SEQUENCE [LARGE SCALE GENOMIC DNA]</scope>
    <source>
        <strain evidence="2 3">D13</strain>
    </source>
</reference>
<evidence type="ECO:0008006" key="4">
    <source>
        <dbReference type="Google" id="ProtNLM"/>
    </source>
</evidence>
<feature type="signal peptide" evidence="1">
    <location>
        <begin position="1"/>
        <end position="27"/>
    </location>
</feature>
<evidence type="ECO:0000313" key="2">
    <source>
        <dbReference type="EMBL" id="AVP99219.1"/>
    </source>
</evidence>